<comment type="caution">
    <text evidence="1">The sequence shown here is derived from an EMBL/GenBank/DDBJ whole genome shotgun (WGS) entry which is preliminary data.</text>
</comment>
<name>A0A834NV77_VESGE</name>
<dbReference type="Proteomes" id="UP000617340">
    <property type="component" value="Unassembled WGS sequence"/>
</dbReference>
<organism evidence="1 2">
    <name type="scientific">Vespula germanica</name>
    <name type="common">German yellow jacket</name>
    <name type="synonym">Paravespula germanica</name>
    <dbReference type="NCBI Taxonomy" id="30212"/>
    <lineage>
        <taxon>Eukaryota</taxon>
        <taxon>Metazoa</taxon>
        <taxon>Ecdysozoa</taxon>
        <taxon>Arthropoda</taxon>
        <taxon>Hexapoda</taxon>
        <taxon>Insecta</taxon>
        <taxon>Pterygota</taxon>
        <taxon>Neoptera</taxon>
        <taxon>Endopterygota</taxon>
        <taxon>Hymenoptera</taxon>
        <taxon>Apocrita</taxon>
        <taxon>Aculeata</taxon>
        <taxon>Vespoidea</taxon>
        <taxon>Vespidae</taxon>
        <taxon>Vespinae</taxon>
        <taxon>Vespula</taxon>
    </lineage>
</organism>
<dbReference type="AlphaFoldDB" id="A0A834NV77"/>
<sequence>MDGDAEHVDVRQASCHPDGRWPISTHLQYHNSVDTRISSEEKISFVFLSKIDTEVSSDKFCCGRHTNLHLSISSCVSAFAIVVMGTFAKNVIILEIIAADSTEPECTADDSANSRSSIGNKLWHNPIIPLENNTNSTKTVTFTMGAGRDAVLNSSQSPRDEF</sequence>
<keyword evidence="2" id="KW-1185">Reference proteome</keyword>
<evidence type="ECO:0000313" key="2">
    <source>
        <dbReference type="Proteomes" id="UP000617340"/>
    </source>
</evidence>
<evidence type="ECO:0000313" key="1">
    <source>
        <dbReference type="EMBL" id="KAF7418329.1"/>
    </source>
</evidence>
<dbReference type="EMBL" id="JACSDZ010000001">
    <property type="protein sequence ID" value="KAF7418329.1"/>
    <property type="molecule type" value="Genomic_DNA"/>
</dbReference>
<proteinExistence type="predicted"/>
<reference evidence="1" key="1">
    <citation type="journal article" date="2020" name="G3 (Bethesda)">
        <title>High-Quality Assemblies for Three Invasive Social Wasps from the &lt;i&gt;Vespula&lt;/i&gt; Genus.</title>
        <authorList>
            <person name="Harrop T.W.R."/>
            <person name="Guhlin J."/>
            <person name="McLaughlin G.M."/>
            <person name="Permina E."/>
            <person name="Stockwell P."/>
            <person name="Gilligan J."/>
            <person name="Le Lec M.F."/>
            <person name="Gruber M.A.M."/>
            <person name="Quinn O."/>
            <person name="Lovegrove M."/>
            <person name="Duncan E.J."/>
            <person name="Remnant E.J."/>
            <person name="Van Eeckhoven J."/>
            <person name="Graham B."/>
            <person name="Knapp R.A."/>
            <person name="Langford K.W."/>
            <person name="Kronenberg Z."/>
            <person name="Press M.O."/>
            <person name="Eacker S.M."/>
            <person name="Wilson-Rankin E.E."/>
            <person name="Purcell J."/>
            <person name="Lester P.J."/>
            <person name="Dearden P.K."/>
        </authorList>
    </citation>
    <scope>NUCLEOTIDE SEQUENCE</scope>
    <source>
        <strain evidence="1">Linc-1</strain>
    </source>
</reference>
<gene>
    <name evidence="1" type="ORF">HZH68_000982</name>
</gene>
<protein>
    <submittedName>
        <fullName evidence="1">Uncharacterized protein</fullName>
    </submittedName>
</protein>
<accession>A0A834NV77</accession>